<keyword evidence="8" id="KW-0256">Endoplasmic reticulum</keyword>
<evidence type="ECO:0000256" key="3">
    <source>
        <dbReference type="ARBA" id="ARBA00010161"/>
    </source>
</evidence>
<dbReference type="GO" id="GO:0000164">
    <property type="term" value="C:protein phosphatase type 1 complex"/>
    <property type="evidence" value="ECO:0000318"/>
    <property type="project" value="GO_Central"/>
</dbReference>
<dbReference type="GO" id="GO:0034976">
    <property type="term" value="P:response to endoplasmic reticulum stress"/>
    <property type="evidence" value="ECO:0000318"/>
    <property type="project" value="GO_Central"/>
</dbReference>
<evidence type="ECO:0000256" key="7">
    <source>
        <dbReference type="ARBA" id="ARBA00022787"/>
    </source>
</evidence>
<evidence type="ECO:0000313" key="19">
    <source>
        <dbReference type="Proteomes" id="UP000186698"/>
    </source>
</evidence>
<comment type="subcellular location">
    <subcellularLocation>
        <location evidence="1">Endoplasmic reticulum membrane</location>
        <topology evidence="1">Peripheral membrane protein</topology>
        <orientation evidence="1">Cytoplasmic side</orientation>
    </subcellularLocation>
    <subcellularLocation>
        <location evidence="2">Mitochondrion outer membrane</location>
        <topology evidence="2">Peripheral membrane protein</topology>
        <orientation evidence="2">Cytoplasmic side</orientation>
    </subcellularLocation>
</comment>
<evidence type="ECO:0000259" key="18">
    <source>
        <dbReference type="Pfam" id="PF10488"/>
    </source>
</evidence>
<feature type="region of interest" description="Disordered" evidence="17">
    <location>
        <begin position="293"/>
        <end position="374"/>
    </location>
</feature>
<dbReference type="InterPro" id="IPR051254">
    <property type="entry name" value="PPP1R15"/>
</dbReference>
<evidence type="ECO:0000313" key="20">
    <source>
        <dbReference type="RefSeq" id="XP_018080346.1"/>
    </source>
</evidence>
<sequence length="549" mass="61957">MAGGFLGRRLLRIPAEPKEGNGGQKFLSLLLLLLPQHTAHFLYLPYREARAASHASALVRTRTTHSTTLLPALENVNGRRDCGPSLYKLTHNKPGNCNQSEHGKSDFEYGPALPIGLSMSNLTTPLFDWNKGSAFELDMFRAKPKMPAIHMEMGTDMVIFTMAARTTQMLLSLAKMVKSQMHWKWHLIGWMGRASRAVTWMCRVVLGSLVGMESSMSVTYYWKDLMESPAQNPTAQEEKVSSPTSVMLPIQDIQLVTLDWNCDGQGSMEPNREAILSSCTNPIILSMVYLPSDDEDASSTSEASELNELDEEDDQLGEDEKEPCSTENNKAMDSGIQEPQTPASKVNTEESDWSNEESDWSDEASWDSDSDAESSKLDEDLWESFCQNDDPYNPLCFAMPTKSPKKTHEQKAITGATGGSVTYSVLLEESGTKKHIPGQRENHCIEQSYHSRVLLEPANEKLLESFNIIQEQERSHIKHVRFSSSVTVHHMVVWSYAHRMARRGSWEEYARDRCRFQKRIAETEAAIGLCMEPQHREKIWARLQKSNNM</sequence>
<dbReference type="PANTHER" id="PTHR16489:SF14">
    <property type="entry name" value="PROTEIN PHOSPHATASE 1 REGULATORY SUBUNIT 15A"/>
    <property type="match status" value="1"/>
</dbReference>
<keyword evidence="4" id="KW-0597">Phosphoprotein</keyword>
<keyword evidence="5" id="KW-0053">Apoptosis</keyword>
<dbReference type="KEGG" id="xla:108695908"/>
<keyword evidence="11" id="KW-0346">Stress response</keyword>
<evidence type="ECO:0000256" key="8">
    <source>
        <dbReference type="ARBA" id="ARBA00022824"/>
    </source>
</evidence>
<keyword evidence="13" id="KW-0472">Membrane</keyword>
<evidence type="ECO:0000256" key="12">
    <source>
        <dbReference type="ARBA" id="ARBA00023128"/>
    </source>
</evidence>
<reference evidence="20" key="1">
    <citation type="submission" date="2025-08" db="UniProtKB">
        <authorList>
            <consortium name="RefSeq"/>
        </authorList>
    </citation>
    <scope>IDENTIFICATION</scope>
    <source>
        <strain evidence="20">J_2021</strain>
        <tissue evidence="20">Erythrocytes</tissue>
    </source>
</reference>
<keyword evidence="19" id="KW-1185">Reference proteome</keyword>
<dbReference type="Proteomes" id="UP000186698">
    <property type="component" value="Chromosome 7L"/>
</dbReference>
<feature type="compositionally biased region" description="Acidic residues" evidence="17">
    <location>
        <begin position="305"/>
        <end position="321"/>
    </location>
</feature>
<evidence type="ECO:0000256" key="1">
    <source>
        <dbReference type="ARBA" id="ARBA00004397"/>
    </source>
</evidence>
<dbReference type="GO" id="GO:0005783">
    <property type="term" value="C:endoplasmic reticulum"/>
    <property type="evidence" value="ECO:0000318"/>
    <property type="project" value="GO_Central"/>
</dbReference>
<comment type="similarity">
    <text evidence="3">Belongs to the PPP1R15 family.</text>
</comment>
<accession>A0A8J0T002</accession>
<evidence type="ECO:0000256" key="2">
    <source>
        <dbReference type="ARBA" id="ARBA00004570"/>
    </source>
</evidence>
<evidence type="ECO:0000256" key="6">
    <source>
        <dbReference type="ARBA" id="ARBA00022737"/>
    </source>
</evidence>
<dbReference type="GeneID" id="108695908"/>
<dbReference type="AlphaFoldDB" id="A0A8J0T002"/>
<feature type="compositionally biased region" description="Polar residues" evidence="17">
    <location>
        <begin position="325"/>
        <end position="346"/>
    </location>
</feature>
<comment type="subunit">
    <text evidence="16">Interacts with PPP1CA. Interacts with EIF2S1. Interacts with PCNA. Interacts with LYN and KMT2A/MLL1. Interacts with PPP1R1A and SMARCB1. Interacts with SMAD7. Interacts with BAG1. Interacts with NOX4.</text>
</comment>
<name>A0A8J0T002_XENLA</name>
<proteinExistence type="inferred from homology"/>
<keyword evidence="9" id="KW-0832">Ubl conjugation</keyword>
<dbReference type="GO" id="GO:0005741">
    <property type="term" value="C:mitochondrial outer membrane"/>
    <property type="evidence" value="ECO:0007669"/>
    <property type="project" value="UniProtKB-SubCell"/>
</dbReference>
<evidence type="ECO:0000256" key="17">
    <source>
        <dbReference type="SAM" id="MobiDB-lite"/>
    </source>
</evidence>
<keyword evidence="6" id="KW-0677">Repeat</keyword>
<dbReference type="InterPro" id="IPR019523">
    <property type="entry name" value="Prot_Pase1_reg-su15A/B_C"/>
</dbReference>
<evidence type="ECO:0000256" key="9">
    <source>
        <dbReference type="ARBA" id="ARBA00022843"/>
    </source>
</evidence>
<feature type="domain" description="Protein phosphatase 1 regulatory subunit 15A/B C-terminal" evidence="18">
    <location>
        <begin position="321"/>
        <end position="543"/>
    </location>
</feature>
<gene>
    <name evidence="20" type="primary">LOC108695908</name>
</gene>
<evidence type="ECO:0000256" key="4">
    <source>
        <dbReference type="ARBA" id="ARBA00022553"/>
    </source>
</evidence>
<dbReference type="PANTHER" id="PTHR16489">
    <property type="entry name" value="GH11727P"/>
    <property type="match status" value="1"/>
</dbReference>
<evidence type="ECO:0000256" key="5">
    <source>
        <dbReference type="ARBA" id="ARBA00022703"/>
    </source>
</evidence>
<dbReference type="GO" id="GO:0006417">
    <property type="term" value="P:regulation of translation"/>
    <property type="evidence" value="ECO:0007669"/>
    <property type="project" value="UniProtKB-KW"/>
</dbReference>
<keyword evidence="7" id="KW-1000">Mitochondrion outer membrane</keyword>
<feature type="compositionally biased region" description="Acidic residues" evidence="17">
    <location>
        <begin position="349"/>
        <end position="372"/>
    </location>
</feature>
<evidence type="ECO:0000256" key="10">
    <source>
        <dbReference type="ARBA" id="ARBA00022845"/>
    </source>
</evidence>
<evidence type="ECO:0000256" key="11">
    <source>
        <dbReference type="ARBA" id="ARBA00023016"/>
    </source>
</evidence>
<keyword evidence="12" id="KW-0496">Mitochondrion</keyword>
<dbReference type="RefSeq" id="XP_018080346.1">
    <property type="nucleotide sequence ID" value="XM_018224857.1"/>
</dbReference>
<dbReference type="GO" id="GO:0019888">
    <property type="term" value="F:protein phosphatase regulator activity"/>
    <property type="evidence" value="ECO:0000318"/>
    <property type="project" value="GO_Central"/>
</dbReference>
<keyword evidence="10" id="KW-0810">Translation regulation</keyword>
<dbReference type="GO" id="GO:0006915">
    <property type="term" value="P:apoptotic process"/>
    <property type="evidence" value="ECO:0007669"/>
    <property type="project" value="UniProtKB-KW"/>
</dbReference>
<evidence type="ECO:0000256" key="15">
    <source>
        <dbReference type="ARBA" id="ARBA00042438"/>
    </source>
</evidence>
<dbReference type="Pfam" id="PF10488">
    <property type="entry name" value="PP1c_bdg"/>
    <property type="match status" value="1"/>
</dbReference>
<organism evidence="19 20">
    <name type="scientific">Xenopus laevis</name>
    <name type="common">African clawed frog</name>
    <dbReference type="NCBI Taxonomy" id="8355"/>
    <lineage>
        <taxon>Eukaryota</taxon>
        <taxon>Metazoa</taxon>
        <taxon>Chordata</taxon>
        <taxon>Craniata</taxon>
        <taxon>Vertebrata</taxon>
        <taxon>Euteleostomi</taxon>
        <taxon>Amphibia</taxon>
        <taxon>Batrachia</taxon>
        <taxon>Anura</taxon>
        <taxon>Pipoidea</taxon>
        <taxon>Pipidae</taxon>
        <taxon>Xenopodinae</taxon>
        <taxon>Xenopus</taxon>
        <taxon>Xenopus</taxon>
    </lineage>
</organism>
<dbReference type="GO" id="GO:0005789">
    <property type="term" value="C:endoplasmic reticulum membrane"/>
    <property type="evidence" value="ECO:0007669"/>
    <property type="project" value="UniProtKB-SubCell"/>
</dbReference>
<protein>
    <recommendedName>
        <fullName evidence="14">Protein phosphatase 1 regulatory subunit 15A</fullName>
    </recommendedName>
    <alternativeName>
        <fullName evidence="15">Growth arrest and DNA damage-inducible protein GADD34</fullName>
    </alternativeName>
</protein>
<evidence type="ECO:0000256" key="16">
    <source>
        <dbReference type="ARBA" id="ARBA00047011"/>
    </source>
</evidence>
<dbReference type="OrthoDB" id="5976067at2759"/>
<evidence type="ECO:0000256" key="14">
    <source>
        <dbReference type="ARBA" id="ARBA00040008"/>
    </source>
</evidence>
<evidence type="ECO:0000256" key="13">
    <source>
        <dbReference type="ARBA" id="ARBA00023136"/>
    </source>
</evidence>